<sequence>MNAVPSPYDAAPDVPGFEPTHVVPKDGLSTWAAPDTSVPTEPMDPLLPVRLLTRRGDWGQVLCSNGWAAWVDARLLVTLPESPPPAGAPMARTADARRLLARVEETLGRYREAVEELAAGRMDGETFQRTTHGLRIGAVVEGEAVWLYDAEHDRWCYCDGTTMTTFAAPEPAPQSLPPEPAPSSVPPEPTRLDSPASGPPPTRLGDA</sequence>
<evidence type="ECO:0000256" key="1">
    <source>
        <dbReference type="SAM" id="MobiDB-lite"/>
    </source>
</evidence>
<evidence type="ECO:0000313" key="2">
    <source>
        <dbReference type="EMBL" id="MBO0653948.1"/>
    </source>
</evidence>
<dbReference type="Proteomes" id="UP000664781">
    <property type="component" value="Unassembled WGS sequence"/>
</dbReference>
<evidence type="ECO:0000313" key="3">
    <source>
        <dbReference type="Proteomes" id="UP000664781"/>
    </source>
</evidence>
<dbReference type="EMBL" id="JAFMOF010000002">
    <property type="protein sequence ID" value="MBO0653948.1"/>
    <property type="molecule type" value="Genomic_DNA"/>
</dbReference>
<organism evidence="2 3">
    <name type="scientific">Streptomyces triculaminicus</name>
    <dbReference type="NCBI Taxonomy" id="2816232"/>
    <lineage>
        <taxon>Bacteria</taxon>
        <taxon>Bacillati</taxon>
        <taxon>Actinomycetota</taxon>
        <taxon>Actinomycetes</taxon>
        <taxon>Kitasatosporales</taxon>
        <taxon>Streptomycetaceae</taxon>
        <taxon>Streptomyces</taxon>
    </lineage>
</organism>
<feature type="region of interest" description="Disordered" evidence="1">
    <location>
        <begin position="167"/>
        <end position="207"/>
    </location>
</feature>
<dbReference type="AlphaFoldDB" id="A0A939FLV4"/>
<comment type="caution">
    <text evidence="2">The sequence shown here is derived from an EMBL/GenBank/DDBJ whole genome shotgun (WGS) entry which is preliminary data.</text>
</comment>
<dbReference type="RefSeq" id="WP_207247396.1">
    <property type="nucleotide sequence ID" value="NZ_JAFMOF010000002.1"/>
</dbReference>
<feature type="compositionally biased region" description="Pro residues" evidence="1">
    <location>
        <begin position="170"/>
        <end position="189"/>
    </location>
</feature>
<protein>
    <submittedName>
        <fullName evidence="2">Uncharacterized protein</fullName>
    </submittedName>
</protein>
<feature type="compositionally biased region" description="Pro residues" evidence="1">
    <location>
        <begin position="197"/>
        <end position="207"/>
    </location>
</feature>
<reference evidence="2" key="1">
    <citation type="submission" date="2021-03" db="EMBL/GenBank/DDBJ databases">
        <title>Streptomyces strains.</title>
        <authorList>
            <person name="Lund M.B."/>
            <person name="Toerring T."/>
        </authorList>
    </citation>
    <scope>NUCLEOTIDE SEQUENCE</scope>
    <source>
        <strain evidence="2">JCM 4242</strain>
    </source>
</reference>
<gene>
    <name evidence="2" type="ORF">J1792_14525</name>
</gene>
<name>A0A939FLV4_9ACTN</name>
<proteinExistence type="predicted"/>
<accession>A0A939FLV4</accession>
<keyword evidence="3" id="KW-1185">Reference proteome</keyword>